<name>A0A1H7KTK8_9EURY</name>
<accession>A0A1H7KTK8</accession>
<evidence type="ECO:0000313" key="1">
    <source>
        <dbReference type="EMBL" id="SEK89826.1"/>
    </source>
</evidence>
<proteinExistence type="predicted"/>
<reference evidence="1 2" key="1">
    <citation type="submission" date="2016-10" db="EMBL/GenBank/DDBJ databases">
        <authorList>
            <person name="de Groot N.N."/>
        </authorList>
    </citation>
    <scope>NUCLEOTIDE SEQUENCE [LARGE SCALE GENOMIC DNA]</scope>
    <source>
        <strain evidence="1 2">DSM 11978</strain>
    </source>
</reference>
<dbReference type="Proteomes" id="UP000199506">
    <property type="component" value="Unassembled WGS sequence"/>
</dbReference>
<dbReference type="OrthoDB" id="74429at2157"/>
<dbReference type="AlphaFoldDB" id="A0A1H7KTK8"/>
<sequence length="69" mass="8046">MVEEKEEFEMGLPNGVGEQMLAHAFEKFDIKLEQTEFGPKLIGEYDELIKVKEFLETAIRDRLKELEGE</sequence>
<dbReference type="RefSeq" id="WP_091699393.1">
    <property type="nucleotide sequence ID" value="NZ_FOAK01000006.1"/>
</dbReference>
<dbReference type="EMBL" id="FOAK01000006">
    <property type="protein sequence ID" value="SEK89826.1"/>
    <property type="molecule type" value="Genomic_DNA"/>
</dbReference>
<gene>
    <name evidence="1" type="ORF">SAMN05216439_1657</name>
</gene>
<organism evidence="1 2">
    <name type="scientific">Methanobrevibacter gottschalkii</name>
    <dbReference type="NCBI Taxonomy" id="190974"/>
    <lineage>
        <taxon>Archaea</taxon>
        <taxon>Methanobacteriati</taxon>
        <taxon>Methanobacteriota</taxon>
        <taxon>Methanomada group</taxon>
        <taxon>Methanobacteria</taxon>
        <taxon>Methanobacteriales</taxon>
        <taxon>Methanobacteriaceae</taxon>
        <taxon>Methanobrevibacter</taxon>
    </lineage>
</organism>
<dbReference type="STRING" id="190974.SAMN05216439_1657"/>
<evidence type="ECO:0000313" key="2">
    <source>
        <dbReference type="Proteomes" id="UP000199506"/>
    </source>
</evidence>
<protein>
    <submittedName>
        <fullName evidence="1">Uncharacterized protein</fullName>
    </submittedName>
</protein>